<dbReference type="EMBL" id="ASSJ01000004">
    <property type="protein sequence ID" value="ERN42921.1"/>
    <property type="molecule type" value="Genomic_DNA"/>
</dbReference>
<gene>
    <name evidence="1" type="ORF">KR51_00002190</name>
</gene>
<dbReference type="Proteomes" id="UP000016960">
    <property type="component" value="Unassembled WGS sequence"/>
</dbReference>
<sequence>MLNGRDSAPVEQCLEMLDELDDFNHHTEILGVTYDYSNWIAQCHVHYSTYAKYLTVRRGASCYEDYLSLFSDA</sequence>
<reference evidence="1 2" key="1">
    <citation type="submission" date="2013-05" db="EMBL/GenBank/DDBJ databases">
        <title>Draft genome sequence of Rubidibacter lacunae KORDI 51-2.</title>
        <authorList>
            <person name="Choi D.H."/>
            <person name="Noh J.H."/>
            <person name="Kwon K.-K."/>
            <person name="Lee J.-H."/>
            <person name="Ryu J.-Y."/>
        </authorList>
    </citation>
    <scope>NUCLEOTIDE SEQUENCE [LARGE SCALE GENOMIC DNA]</scope>
    <source>
        <strain evidence="1 2">KORDI 51-2</strain>
    </source>
</reference>
<keyword evidence="2" id="KW-1185">Reference proteome</keyword>
<proteinExistence type="predicted"/>
<dbReference type="AlphaFoldDB" id="U5DML9"/>
<evidence type="ECO:0000313" key="1">
    <source>
        <dbReference type="EMBL" id="ERN42921.1"/>
    </source>
</evidence>
<evidence type="ECO:0000313" key="2">
    <source>
        <dbReference type="Proteomes" id="UP000016960"/>
    </source>
</evidence>
<comment type="caution">
    <text evidence="1">The sequence shown here is derived from an EMBL/GenBank/DDBJ whole genome shotgun (WGS) entry which is preliminary data.</text>
</comment>
<accession>U5DML9</accession>
<name>U5DML9_9CHRO</name>
<protein>
    <submittedName>
        <fullName evidence="1">Uncharacterized protein</fullName>
    </submittedName>
</protein>
<organism evidence="1 2">
    <name type="scientific">Rubidibacter lacunae KORDI 51-2</name>
    <dbReference type="NCBI Taxonomy" id="582515"/>
    <lineage>
        <taxon>Bacteria</taxon>
        <taxon>Bacillati</taxon>
        <taxon>Cyanobacteriota</taxon>
        <taxon>Cyanophyceae</taxon>
        <taxon>Oscillatoriophycideae</taxon>
        <taxon>Chroococcales</taxon>
        <taxon>Aphanothecaceae</taxon>
        <taxon>Rubidibacter</taxon>
    </lineage>
</organism>
<dbReference type="InParanoid" id="U5DML9"/>